<dbReference type="WBParaSite" id="RSKR_0000324900.1">
    <property type="protein sequence ID" value="RSKR_0000324900.1"/>
    <property type="gene ID" value="RSKR_0000324900"/>
</dbReference>
<dbReference type="Proteomes" id="UP000095286">
    <property type="component" value="Unplaced"/>
</dbReference>
<organism evidence="1 2">
    <name type="scientific">Rhabditophanes sp. KR3021</name>
    <dbReference type="NCBI Taxonomy" id="114890"/>
    <lineage>
        <taxon>Eukaryota</taxon>
        <taxon>Metazoa</taxon>
        <taxon>Ecdysozoa</taxon>
        <taxon>Nematoda</taxon>
        <taxon>Chromadorea</taxon>
        <taxon>Rhabditida</taxon>
        <taxon>Tylenchina</taxon>
        <taxon>Panagrolaimomorpha</taxon>
        <taxon>Strongyloidoidea</taxon>
        <taxon>Alloionematidae</taxon>
        <taxon>Rhabditophanes</taxon>
    </lineage>
</organism>
<name>A0AC35TQF4_9BILA</name>
<evidence type="ECO:0000313" key="2">
    <source>
        <dbReference type="WBParaSite" id="RSKR_0000324900.1"/>
    </source>
</evidence>
<proteinExistence type="predicted"/>
<protein>
    <submittedName>
        <fullName evidence="2">Solute carrier family 12 member 1</fullName>
    </submittedName>
</protein>
<reference evidence="2" key="1">
    <citation type="submission" date="2016-11" db="UniProtKB">
        <authorList>
            <consortium name="WormBaseParasite"/>
        </authorList>
    </citation>
    <scope>IDENTIFICATION</scope>
    <source>
        <strain evidence="2">KR3021</strain>
    </source>
</reference>
<sequence>MESNPPKAVFSMSDPDDTADRPSGANNLDIIHEHKESDWISEATPDERRTTAATTTTNRFHITKSSCDLENEYGLNSRSGSQSQLNQYASTNTLKSGESSVVAGTNSTPSSMNDLNATDDHNEAQLTLHDNQRTVKFKVSDAVGDGSNENSINNANLKSLRNYKTLERPPIIDFYKNTIDPNKPLTARPSMAQLLNGRSLDKYDTVTDPLLSDAKYAKSNESLSQVTARNKFGWIEGVFFRCLLSIFGVMLYLRISFVSGQAGVLMGSVVVLLSTLVTTITALSTCAICTNGDVKGGGAYFLISRSLGPAFGGSIGIIFSFANAVSAAMCVIGFSETVRDIFLKYDFMLIDGGMNDVRIIGLITCSILMSIVFIGTGFESKMQMGLLGILTLSIVNYFVGIFLPMSNEQQVKGITGLRIMAGANISGDLADPQKAIPIGTLAAIFTSSLVYLLTVWTTGAVCVRHADGVNVPVYVNNDTSGVYGYIEPPCALNNTCPYGLLNNFNIMEMSSAIGLFILGIFAATLSSALASLVGAPKIFQAVSKDRLFPYINQFARGFGKNEEPRIAYFLGFLIAMLMILIGELNAIAPIISNFFLASYALINYACFDNSIADSPGFRPSFKYYNMWISLMGALLCIVVMFIISWVTALLTFICFGALYLYLLYRKPDVNWGSSLQAHSYKTALKGMIKLNETEDHIKNYRPQILVLTGHPQARPSLVDFANSICKGNNLMICGNIIRTSKNKIQNLADLNMLNIKLTDWLSQRDVKCFVSSIARKSIREGASHLTETTGLGRLKTDVALFGFKCNWAEVGQRDMREVNEYFGMIQDFFESNRNGLDFSEMMKQLKIGEHEEIAAIVKNEQKEEETRLIENEETVKEEESGDKDNSYLDINAYQNDEEEISNLEASVASSNSNLNNPSPTANEIEKGNGSIHLPSGQNTVINCGINSKINSFMRRSTRRPTAAQKELLVSINRFKNKVKQPRVDVWWLFDDGGLTLLIPYLLSIPKSYLENAQLRVFTVSASSGGIEQMQRGMAGLLNKFRIKVGDVHVISDITRKPRDSTMDQFNKLIEPFRCVLSDNSAEGMISDAELHSQKDKTNRQLRTAELLRELSKEADLICITLPVPRKNMVSSALYLSWLDMMTRDLPTTLLIRGNQTSVLTFSA</sequence>
<accession>A0AC35TQF4</accession>
<evidence type="ECO:0000313" key="1">
    <source>
        <dbReference type="Proteomes" id="UP000095286"/>
    </source>
</evidence>